<feature type="transmembrane region" description="Helical" evidence="1">
    <location>
        <begin position="94"/>
        <end position="115"/>
    </location>
</feature>
<dbReference type="EMBL" id="JACDQQ010000674">
    <property type="protein sequence ID" value="MBA0084700.1"/>
    <property type="molecule type" value="Genomic_DNA"/>
</dbReference>
<name>A0A7V8NPA9_9BACT</name>
<feature type="transmembrane region" description="Helical" evidence="1">
    <location>
        <begin position="33"/>
        <end position="52"/>
    </location>
</feature>
<dbReference type="AlphaFoldDB" id="A0A7V8NPA9"/>
<accession>A0A7V8NPA9</accession>
<evidence type="ECO:0000313" key="2">
    <source>
        <dbReference type="EMBL" id="MBA0084700.1"/>
    </source>
</evidence>
<keyword evidence="1" id="KW-1133">Transmembrane helix</keyword>
<evidence type="ECO:0000313" key="3">
    <source>
        <dbReference type="Proteomes" id="UP000567293"/>
    </source>
</evidence>
<reference evidence="2" key="1">
    <citation type="submission" date="2020-06" db="EMBL/GenBank/DDBJ databases">
        <title>Legume-microbial interactions unlock mineral nutrients during tropical forest succession.</title>
        <authorList>
            <person name="Epihov D.Z."/>
        </authorList>
    </citation>
    <scope>NUCLEOTIDE SEQUENCE [LARGE SCALE GENOMIC DNA]</scope>
    <source>
        <strain evidence="2">Pan2503</strain>
    </source>
</reference>
<keyword evidence="1" id="KW-0812">Transmembrane</keyword>
<sequence length="149" mass="16068">MVFAAMATAIAVTAVLSLTKPFSGDSVVLFAKNSLATTAATSIVWIVVTFLTQPEREDVLVKFYRKVRPHVAGWRPVAQLVEDVPQTRDLGRNLLSWALGCSMVYLALFGSGKMLLGKTGFGLVLLALAALCAALLSRLMPRAQEWSAD</sequence>
<keyword evidence="3" id="KW-1185">Reference proteome</keyword>
<comment type="caution">
    <text evidence="2">The sequence shown here is derived from an EMBL/GenBank/DDBJ whole genome shotgun (WGS) entry which is preliminary data.</text>
</comment>
<evidence type="ECO:0000256" key="1">
    <source>
        <dbReference type="SAM" id="Phobius"/>
    </source>
</evidence>
<keyword evidence="1" id="KW-0472">Membrane</keyword>
<feature type="transmembrane region" description="Helical" evidence="1">
    <location>
        <begin position="121"/>
        <end position="140"/>
    </location>
</feature>
<protein>
    <submittedName>
        <fullName evidence="2">Uncharacterized protein</fullName>
    </submittedName>
</protein>
<organism evidence="2 3">
    <name type="scientific">Candidatus Acidiferrum panamense</name>
    <dbReference type="NCBI Taxonomy" id="2741543"/>
    <lineage>
        <taxon>Bacteria</taxon>
        <taxon>Pseudomonadati</taxon>
        <taxon>Acidobacteriota</taxon>
        <taxon>Terriglobia</taxon>
        <taxon>Candidatus Acidiferrales</taxon>
        <taxon>Candidatus Acidiferrum</taxon>
    </lineage>
</organism>
<gene>
    <name evidence="2" type="ORF">HRJ53_06880</name>
</gene>
<dbReference type="Proteomes" id="UP000567293">
    <property type="component" value="Unassembled WGS sequence"/>
</dbReference>
<proteinExistence type="predicted"/>